<comment type="caution">
    <text evidence="2">The sequence shown here is derived from an EMBL/GenBank/DDBJ whole genome shotgun (WGS) entry which is preliminary data.</text>
</comment>
<keyword evidence="1" id="KW-0812">Transmembrane</keyword>
<evidence type="ECO:0000256" key="1">
    <source>
        <dbReference type="SAM" id="Phobius"/>
    </source>
</evidence>
<feature type="transmembrane region" description="Helical" evidence="1">
    <location>
        <begin position="221"/>
        <end position="242"/>
    </location>
</feature>
<dbReference type="Pfam" id="PF04123">
    <property type="entry name" value="DUF373"/>
    <property type="match status" value="1"/>
</dbReference>
<evidence type="ECO:0000313" key="3">
    <source>
        <dbReference type="Proteomes" id="UP001596312"/>
    </source>
</evidence>
<feature type="transmembrane region" description="Helical" evidence="1">
    <location>
        <begin position="262"/>
        <end position="279"/>
    </location>
</feature>
<sequence>MSTLVVCLDRSGRITEAAGVAPPVVGWEAVRSLVIDVGLADPEDSRVNCLLETLRVARELRDGDERVTVAVVSGETDSVGAGRSIAAQIEALRSDHDVDSAVIVTDSADDERFVPVIESRLSVDSVDRVVVRQARDIESTYYLLKQFLGDEELRQTTLVPLGLALLVFPVLLTFMGPVIAVASITAVFGLFLIYKGLGIDAYLSRIAAGVRDALYSGQVSVVTYAVGAGLALIGVFVGLLGVSGHDGGGVFVPAMRFTFDSVPWLAMAALAASAGRLLDEAMRDEPLASSSLNLPFGVIALGLVVRGFSAYFLQRSDALAPTAVPPIDVGVVSVEGFALSPLQRLAAFVVAGVVVSLVGVRVATRFGGATPEATPTD</sequence>
<organism evidence="2 3">
    <name type="scientific">Halalkalicoccus tibetensis</name>
    <dbReference type="NCBI Taxonomy" id="175632"/>
    <lineage>
        <taxon>Archaea</taxon>
        <taxon>Methanobacteriati</taxon>
        <taxon>Methanobacteriota</taxon>
        <taxon>Stenosarchaea group</taxon>
        <taxon>Halobacteria</taxon>
        <taxon>Halobacteriales</taxon>
        <taxon>Halococcaceae</taxon>
        <taxon>Halalkalicoccus</taxon>
    </lineage>
</organism>
<reference evidence="2 3" key="1">
    <citation type="journal article" date="2019" name="Int. J. Syst. Evol. Microbiol.">
        <title>The Global Catalogue of Microorganisms (GCM) 10K type strain sequencing project: providing services to taxonomists for standard genome sequencing and annotation.</title>
        <authorList>
            <consortium name="The Broad Institute Genomics Platform"/>
            <consortium name="The Broad Institute Genome Sequencing Center for Infectious Disease"/>
            <person name="Wu L."/>
            <person name="Ma J."/>
        </authorList>
    </citation>
    <scope>NUCLEOTIDE SEQUENCE [LARGE SCALE GENOMIC DNA]</scope>
    <source>
        <strain evidence="2 3">CGMCC 1.3240</strain>
    </source>
</reference>
<feature type="transmembrane region" description="Helical" evidence="1">
    <location>
        <begin position="291"/>
        <end position="313"/>
    </location>
</feature>
<dbReference type="Proteomes" id="UP001596312">
    <property type="component" value="Unassembled WGS sequence"/>
</dbReference>
<dbReference type="EMBL" id="JBHSXQ010000002">
    <property type="protein sequence ID" value="MFC6904697.1"/>
    <property type="molecule type" value="Genomic_DNA"/>
</dbReference>
<evidence type="ECO:0000313" key="2">
    <source>
        <dbReference type="EMBL" id="MFC6904697.1"/>
    </source>
</evidence>
<keyword evidence="3" id="KW-1185">Reference proteome</keyword>
<protein>
    <submittedName>
        <fullName evidence="2">DUF373 family protein</fullName>
    </submittedName>
</protein>
<keyword evidence="1" id="KW-1133">Transmembrane helix</keyword>
<proteinExistence type="predicted"/>
<dbReference type="AlphaFoldDB" id="A0ABD5UZW5"/>
<gene>
    <name evidence="2" type="ORF">ACFQGH_05730</name>
</gene>
<dbReference type="InterPro" id="IPR007254">
    <property type="entry name" value="DUF373"/>
</dbReference>
<dbReference type="RefSeq" id="WP_340603212.1">
    <property type="nucleotide sequence ID" value="NZ_JBBMXV010000002.1"/>
</dbReference>
<keyword evidence="1" id="KW-0472">Membrane</keyword>
<dbReference type="PANTHER" id="PTHR38815">
    <property type="entry name" value="HYPOTHETICAL MEMBRANE PROTEIN, CONSERVED, DUF373 FAMILY"/>
    <property type="match status" value="1"/>
</dbReference>
<feature type="transmembrane region" description="Helical" evidence="1">
    <location>
        <begin position="345"/>
        <end position="363"/>
    </location>
</feature>
<accession>A0ABD5UZW5</accession>
<dbReference type="PANTHER" id="PTHR38815:SF1">
    <property type="entry name" value="DUF373 FAMILY PROTEIN"/>
    <property type="match status" value="1"/>
</dbReference>
<name>A0ABD5UZW5_9EURY</name>
<feature type="transmembrane region" description="Helical" evidence="1">
    <location>
        <begin position="161"/>
        <end position="194"/>
    </location>
</feature>